<dbReference type="PANTHER" id="PTHR43072">
    <property type="entry name" value="N-ACETYLTRANSFERASE"/>
    <property type="match status" value="1"/>
</dbReference>
<dbReference type="Pfam" id="PF13312">
    <property type="entry name" value="DUF4081"/>
    <property type="match status" value="1"/>
</dbReference>
<keyword evidence="2" id="KW-0808">Transferase</keyword>
<evidence type="ECO:0000313" key="3">
    <source>
        <dbReference type="Proteomes" id="UP001589707"/>
    </source>
</evidence>
<dbReference type="Pfam" id="PF00583">
    <property type="entry name" value="Acetyltransf_1"/>
    <property type="match status" value="1"/>
</dbReference>
<dbReference type="SUPFAM" id="SSF55729">
    <property type="entry name" value="Acyl-CoA N-acyltransferases (Nat)"/>
    <property type="match status" value="1"/>
</dbReference>
<evidence type="ECO:0000259" key="1">
    <source>
        <dbReference type="PROSITE" id="PS51186"/>
    </source>
</evidence>
<gene>
    <name evidence="2" type="ORF">ACFFN1_12110</name>
</gene>
<dbReference type="Gene3D" id="3.40.630.30">
    <property type="match status" value="1"/>
</dbReference>
<dbReference type="EMBL" id="JBHMAU010000071">
    <property type="protein sequence ID" value="MFB9777135.1"/>
    <property type="molecule type" value="Genomic_DNA"/>
</dbReference>
<evidence type="ECO:0000313" key="2">
    <source>
        <dbReference type="EMBL" id="MFB9777135.1"/>
    </source>
</evidence>
<sequence>MTLAPLRAADTEWLRQTIAADPVTYAYAARLIEHTGTAEVDTPAGRLWGWFSQGWPVSAYYIGGTIMPIAATAGGNAAVARMLNARGRYMCSLVGDANAVLDLYRRLTWGVPRVLRADQPLLLADRTPLVAPDDRVRLGRPEEIDIVFDAAVHMFTEEVGFSPIEMGKSGYLHRVRGLLSAGEIFLITSRMAPEGGPIRRYPTPESREQVIFKADVAIRAQQVAQVQGVWVHPDFRGRGLAAPAVLAVTDWVRQTMSPFVSLYVNAFNEPALRTYRRAGYRQVGTYATVIY</sequence>
<dbReference type="PANTHER" id="PTHR43072:SF54">
    <property type="entry name" value="GCN5-RELATED N-ACETYLTRANSFERASE"/>
    <property type="match status" value="1"/>
</dbReference>
<dbReference type="GO" id="GO:0016746">
    <property type="term" value="F:acyltransferase activity"/>
    <property type="evidence" value="ECO:0007669"/>
    <property type="project" value="UniProtKB-KW"/>
</dbReference>
<keyword evidence="2" id="KW-0012">Acyltransferase</keyword>
<dbReference type="Proteomes" id="UP001589707">
    <property type="component" value="Unassembled WGS sequence"/>
</dbReference>
<protein>
    <submittedName>
        <fullName evidence="2">GNAT family N-acetyltransferase</fullName>
        <ecNumber evidence="2">2.3.1.-</ecNumber>
    </submittedName>
</protein>
<dbReference type="InterPro" id="IPR000182">
    <property type="entry name" value="GNAT_dom"/>
</dbReference>
<name>A0ABV5X3W1_9MICO</name>
<accession>A0ABV5X3W1</accession>
<proteinExistence type="predicted"/>
<feature type="domain" description="N-acetyltransferase" evidence="1">
    <location>
        <begin position="134"/>
        <end position="291"/>
    </location>
</feature>
<dbReference type="EC" id="2.3.1.-" evidence="2"/>
<organism evidence="2 3">
    <name type="scientific">Brevibacterium otitidis</name>
    <dbReference type="NCBI Taxonomy" id="53364"/>
    <lineage>
        <taxon>Bacteria</taxon>
        <taxon>Bacillati</taxon>
        <taxon>Actinomycetota</taxon>
        <taxon>Actinomycetes</taxon>
        <taxon>Micrococcales</taxon>
        <taxon>Brevibacteriaceae</taxon>
        <taxon>Brevibacterium</taxon>
    </lineage>
</organism>
<dbReference type="InterPro" id="IPR025289">
    <property type="entry name" value="DUF4081"/>
</dbReference>
<comment type="caution">
    <text evidence="2">The sequence shown here is derived from an EMBL/GenBank/DDBJ whole genome shotgun (WGS) entry which is preliminary data.</text>
</comment>
<dbReference type="RefSeq" id="WP_376841036.1">
    <property type="nucleotide sequence ID" value="NZ_JBHMAU010000071.1"/>
</dbReference>
<reference evidence="2 3" key="1">
    <citation type="submission" date="2024-09" db="EMBL/GenBank/DDBJ databases">
        <authorList>
            <person name="Sun Q."/>
            <person name="Mori K."/>
        </authorList>
    </citation>
    <scope>NUCLEOTIDE SEQUENCE [LARGE SCALE GENOMIC DNA]</scope>
    <source>
        <strain evidence="2 3">JCM 11683</strain>
    </source>
</reference>
<keyword evidence="3" id="KW-1185">Reference proteome</keyword>
<dbReference type="PROSITE" id="PS51186">
    <property type="entry name" value="GNAT"/>
    <property type="match status" value="1"/>
</dbReference>
<dbReference type="InterPro" id="IPR016181">
    <property type="entry name" value="Acyl_CoA_acyltransferase"/>
</dbReference>